<comment type="caution">
    <text evidence="2">The sequence shown here is derived from an EMBL/GenBank/DDBJ whole genome shotgun (WGS) entry which is preliminary data.</text>
</comment>
<dbReference type="EMBL" id="LAZR01015769">
    <property type="protein sequence ID" value="KKM07452.1"/>
    <property type="molecule type" value="Genomic_DNA"/>
</dbReference>
<proteinExistence type="predicted"/>
<evidence type="ECO:0000256" key="1">
    <source>
        <dbReference type="SAM" id="MobiDB-lite"/>
    </source>
</evidence>
<evidence type="ECO:0000313" key="2">
    <source>
        <dbReference type="EMBL" id="KKM07452.1"/>
    </source>
</evidence>
<dbReference type="AlphaFoldDB" id="A0A0F9HWG1"/>
<sequence length="331" mass="36482">MADLNMENYFITAIMWQPHEGALLDRVGFGHDQEEQNEAYETLVDLLMMEERSEDREEETMTIAGPKRMEVVLKQISSPTIVRRLIVTTILPPSGHFKNYMLGGRIYKTCGTLEKFKSTGMSSDMWRISEIKQYPGGVSAPATTYYGSHSVERMDAAWKKIVTFIKSLHPSEINVIQGWECKSNPLDDDDEDDLYGFGYGGMGGSHYTQRIPSAYQPPPPPVAMLRTAGDEVGKLIHLGTSEIEVARPDSEREMDILEYLEKKDEAETEENPEAEISASIKAGSKTSGDGGSSNNSDVSNIVFCDCGSPSCTACQEIALAEGLLGAGGYLH</sequence>
<protein>
    <submittedName>
        <fullName evidence="2">Uncharacterized protein</fullName>
    </submittedName>
</protein>
<gene>
    <name evidence="2" type="ORF">LCGC14_1733790</name>
</gene>
<reference evidence="2" key="1">
    <citation type="journal article" date="2015" name="Nature">
        <title>Complex archaea that bridge the gap between prokaryotes and eukaryotes.</title>
        <authorList>
            <person name="Spang A."/>
            <person name="Saw J.H."/>
            <person name="Jorgensen S.L."/>
            <person name="Zaremba-Niedzwiedzka K."/>
            <person name="Martijn J."/>
            <person name="Lind A.E."/>
            <person name="van Eijk R."/>
            <person name="Schleper C."/>
            <person name="Guy L."/>
            <person name="Ettema T.J."/>
        </authorList>
    </citation>
    <scope>NUCLEOTIDE SEQUENCE</scope>
</reference>
<organism evidence="2">
    <name type="scientific">marine sediment metagenome</name>
    <dbReference type="NCBI Taxonomy" id="412755"/>
    <lineage>
        <taxon>unclassified sequences</taxon>
        <taxon>metagenomes</taxon>
        <taxon>ecological metagenomes</taxon>
    </lineage>
</organism>
<name>A0A0F9HWG1_9ZZZZ</name>
<accession>A0A0F9HWG1</accession>
<feature type="region of interest" description="Disordered" evidence="1">
    <location>
        <begin position="263"/>
        <end position="294"/>
    </location>
</feature>